<gene>
    <name evidence="3" type="ORF">Mco01_77440</name>
</gene>
<dbReference type="Pfam" id="PF14659">
    <property type="entry name" value="Phage_int_SAM_3"/>
    <property type="match status" value="1"/>
</dbReference>
<organism evidence="3 4">
    <name type="scientific">Microbispora corallina</name>
    <dbReference type="NCBI Taxonomy" id="83302"/>
    <lineage>
        <taxon>Bacteria</taxon>
        <taxon>Bacillati</taxon>
        <taxon>Actinomycetota</taxon>
        <taxon>Actinomycetes</taxon>
        <taxon>Streptosporangiales</taxon>
        <taxon>Streptosporangiaceae</taxon>
        <taxon>Microbispora</taxon>
    </lineage>
</organism>
<proteinExistence type="predicted"/>
<name>A0ABQ4GCE9_9ACTN</name>
<dbReference type="RefSeq" id="WP_239104230.1">
    <property type="nucleotide sequence ID" value="NZ_BAAAGP010000056.1"/>
</dbReference>
<evidence type="ECO:0000256" key="1">
    <source>
        <dbReference type="ARBA" id="ARBA00023125"/>
    </source>
</evidence>
<reference evidence="3 4" key="1">
    <citation type="submission" date="2021-01" db="EMBL/GenBank/DDBJ databases">
        <title>Whole genome shotgun sequence of Microbispora corallina NBRC 16416.</title>
        <authorList>
            <person name="Komaki H."/>
            <person name="Tamura T."/>
        </authorList>
    </citation>
    <scope>NUCLEOTIDE SEQUENCE [LARGE SCALE GENOMIC DNA]</scope>
    <source>
        <strain evidence="3 4">NBRC 16416</strain>
    </source>
</reference>
<dbReference type="InterPro" id="IPR010998">
    <property type="entry name" value="Integrase_recombinase_N"/>
</dbReference>
<protein>
    <recommendedName>
        <fullName evidence="2">Integrase SAM-like N-terminal domain-containing protein</fullName>
    </recommendedName>
</protein>
<dbReference type="Proteomes" id="UP000603904">
    <property type="component" value="Unassembled WGS sequence"/>
</dbReference>
<dbReference type="Gene3D" id="1.10.150.130">
    <property type="match status" value="1"/>
</dbReference>
<evidence type="ECO:0000259" key="2">
    <source>
        <dbReference type="Pfam" id="PF14659"/>
    </source>
</evidence>
<dbReference type="EMBL" id="BOOC01000071">
    <property type="protein sequence ID" value="GIH44744.1"/>
    <property type="molecule type" value="Genomic_DNA"/>
</dbReference>
<dbReference type="InterPro" id="IPR004107">
    <property type="entry name" value="Integrase_SAM-like_N"/>
</dbReference>
<keyword evidence="1" id="KW-0238">DNA-binding</keyword>
<feature type="domain" description="Integrase SAM-like N-terminal" evidence="2">
    <location>
        <begin position="29"/>
        <end position="79"/>
    </location>
</feature>
<dbReference type="InterPro" id="IPR011010">
    <property type="entry name" value="DNA_brk_join_enz"/>
</dbReference>
<evidence type="ECO:0000313" key="3">
    <source>
        <dbReference type="EMBL" id="GIH44744.1"/>
    </source>
</evidence>
<evidence type="ECO:0000313" key="4">
    <source>
        <dbReference type="Proteomes" id="UP000603904"/>
    </source>
</evidence>
<dbReference type="SUPFAM" id="SSF56349">
    <property type="entry name" value="DNA breaking-rejoining enzymes"/>
    <property type="match status" value="1"/>
</dbReference>
<keyword evidence="4" id="KW-1185">Reference proteome</keyword>
<accession>A0ABQ4GCE9</accession>
<sequence length="107" mass="11962">MTGAPRKRNDRNAARTSVVNSVGSCQVAYWLEHVVKVERRPKTVQGCEGVIRRYLLPSLGRKRLDKLNAAEVRQFVTSLRTGCQCCQRGWDKLGKPPECCAKKGGEC</sequence>
<comment type="caution">
    <text evidence="3">The sequence shown here is derived from an EMBL/GenBank/DDBJ whole genome shotgun (WGS) entry which is preliminary data.</text>
</comment>